<dbReference type="InterPro" id="IPR002182">
    <property type="entry name" value="NB-ARC"/>
</dbReference>
<keyword evidence="3" id="KW-1185">Reference proteome</keyword>
<comment type="caution">
    <text evidence="2">The sequence shown here is derived from an EMBL/GenBank/DDBJ whole genome shotgun (WGS) entry which is preliminary data.</text>
</comment>
<sequence length="247" mass="28571">MSSERLQQLFDFLNFPKTSIDRVMLFTRERDFQDIFISLQSFTDEPNMLDVSQKIQTLFQDAAFDLSTLYLTEYFDLYASEIHDPYSPLYVSETEDVSMKLKLLLNFVCFVLERFIEPPQSPTMNEEIVGFEDVIDKLRDQLIRCTKGRDIISVVGMPGLGKTTLAYRLYSDSITREIAEESIDNTKKLHDLRTLSTPCFSCVQEVGIHFEKTPNLRNRDAKSRVLTTFKVLCTGIFQYGLKLEDSS</sequence>
<dbReference type="PANTHER" id="PTHR19338:SF73">
    <property type="entry name" value="DISEASE RESISTANCE PROTEIN RGA2-LIKE"/>
    <property type="match status" value="1"/>
</dbReference>
<dbReference type="EMBL" id="JACEIK010003161">
    <property type="protein sequence ID" value="MCD9640622.1"/>
    <property type="molecule type" value="Genomic_DNA"/>
</dbReference>
<protein>
    <recommendedName>
        <fullName evidence="1">NB-ARC domain-containing protein</fullName>
    </recommendedName>
</protein>
<dbReference type="InterPro" id="IPR027417">
    <property type="entry name" value="P-loop_NTPase"/>
</dbReference>
<accession>A0ABS8V0V1</accession>
<name>A0ABS8V0V1_DATST</name>
<feature type="domain" description="NB-ARC" evidence="1">
    <location>
        <begin position="132"/>
        <end position="173"/>
    </location>
</feature>
<evidence type="ECO:0000313" key="3">
    <source>
        <dbReference type="Proteomes" id="UP000823775"/>
    </source>
</evidence>
<dbReference type="PANTHER" id="PTHR19338">
    <property type="entry name" value="TRANSLOCASE OF INNER MITOCHONDRIAL MEMBRANE 13 HOMOLOG"/>
    <property type="match status" value="1"/>
</dbReference>
<reference evidence="2 3" key="1">
    <citation type="journal article" date="2021" name="BMC Genomics">
        <title>Datura genome reveals duplications of psychoactive alkaloid biosynthetic genes and high mutation rate following tissue culture.</title>
        <authorList>
            <person name="Rajewski A."/>
            <person name="Carter-House D."/>
            <person name="Stajich J."/>
            <person name="Litt A."/>
        </authorList>
    </citation>
    <scope>NUCLEOTIDE SEQUENCE [LARGE SCALE GENOMIC DNA]</scope>
    <source>
        <strain evidence="2">AR-01</strain>
    </source>
</reference>
<dbReference type="Proteomes" id="UP000823775">
    <property type="component" value="Unassembled WGS sequence"/>
</dbReference>
<organism evidence="2 3">
    <name type="scientific">Datura stramonium</name>
    <name type="common">Jimsonweed</name>
    <name type="synonym">Common thornapple</name>
    <dbReference type="NCBI Taxonomy" id="4076"/>
    <lineage>
        <taxon>Eukaryota</taxon>
        <taxon>Viridiplantae</taxon>
        <taxon>Streptophyta</taxon>
        <taxon>Embryophyta</taxon>
        <taxon>Tracheophyta</taxon>
        <taxon>Spermatophyta</taxon>
        <taxon>Magnoliopsida</taxon>
        <taxon>eudicotyledons</taxon>
        <taxon>Gunneridae</taxon>
        <taxon>Pentapetalae</taxon>
        <taxon>asterids</taxon>
        <taxon>lamiids</taxon>
        <taxon>Solanales</taxon>
        <taxon>Solanaceae</taxon>
        <taxon>Solanoideae</taxon>
        <taxon>Datureae</taxon>
        <taxon>Datura</taxon>
    </lineage>
</organism>
<evidence type="ECO:0000313" key="2">
    <source>
        <dbReference type="EMBL" id="MCD9640622.1"/>
    </source>
</evidence>
<proteinExistence type="predicted"/>
<dbReference type="Gene3D" id="3.40.50.300">
    <property type="entry name" value="P-loop containing nucleotide triphosphate hydrolases"/>
    <property type="match status" value="1"/>
</dbReference>
<dbReference type="SUPFAM" id="SSF52540">
    <property type="entry name" value="P-loop containing nucleoside triphosphate hydrolases"/>
    <property type="match status" value="1"/>
</dbReference>
<evidence type="ECO:0000259" key="1">
    <source>
        <dbReference type="Pfam" id="PF00931"/>
    </source>
</evidence>
<gene>
    <name evidence="2" type="ORF">HAX54_026028</name>
</gene>
<dbReference type="Pfam" id="PF00931">
    <property type="entry name" value="NB-ARC"/>
    <property type="match status" value="1"/>
</dbReference>